<evidence type="ECO:0000313" key="2">
    <source>
        <dbReference type="EMBL" id="GIM16285.1"/>
    </source>
</evidence>
<proteinExistence type="predicted"/>
<evidence type="ECO:0000313" key="3">
    <source>
        <dbReference type="Proteomes" id="UP000722791"/>
    </source>
</evidence>
<keyword evidence="4" id="KW-1185">Reference proteome</keyword>
<evidence type="ECO:0000313" key="4">
    <source>
        <dbReference type="Proteomes" id="UP000747110"/>
    </source>
</evidence>
<accession>A0A8J4GYY9</accession>
<evidence type="ECO:0000313" key="1">
    <source>
        <dbReference type="EMBL" id="GIL89463.1"/>
    </source>
</evidence>
<dbReference type="EMBL" id="BNCP01000050">
    <property type="protein sequence ID" value="GIL89463.1"/>
    <property type="molecule type" value="Genomic_DNA"/>
</dbReference>
<gene>
    <name evidence="1" type="ORF">Vretifemale_17276</name>
    <name evidence="2" type="ORF">Vretimale_18944</name>
</gene>
<dbReference type="Proteomes" id="UP000747110">
    <property type="component" value="Unassembled WGS sequence"/>
</dbReference>
<organism evidence="2 3">
    <name type="scientific">Volvox reticuliferus</name>
    <dbReference type="NCBI Taxonomy" id="1737510"/>
    <lineage>
        <taxon>Eukaryota</taxon>
        <taxon>Viridiplantae</taxon>
        <taxon>Chlorophyta</taxon>
        <taxon>core chlorophytes</taxon>
        <taxon>Chlorophyceae</taxon>
        <taxon>CS clade</taxon>
        <taxon>Chlamydomonadales</taxon>
        <taxon>Volvocaceae</taxon>
        <taxon>Volvox</taxon>
    </lineage>
</organism>
<reference evidence="2" key="1">
    <citation type="journal article" date="2021" name="Proc. Natl. Acad. Sci. U.S.A.">
        <title>Three genomes in the algal genus Volvox reveal the fate of a haploid sex-determining region after a transition to homothallism.</title>
        <authorList>
            <person name="Yamamoto K."/>
            <person name="Hamaji T."/>
            <person name="Kawai-Toyooka H."/>
            <person name="Matsuzaki R."/>
            <person name="Takahashi F."/>
            <person name="Nishimura Y."/>
            <person name="Kawachi M."/>
            <person name="Noguchi H."/>
            <person name="Minakuchi Y."/>
            <person name="Umen J.G."/>
            <person name="Toyoda A."/>
            <person name="Nozaki H."/>
        </authorList>
    </citation>
    <scope>NUCLEOTIDE SEQUENCE</scope>
    <source>
        <strain evidence="2">NIES-3785</strain>
        <strain evidence="1">NIES-3786</strain>
    </source>
</reference>
<dbReference type="AlphaFoldDB" id="A0A8J4GYY9"/>
<sequence length="114" mass="12204">MLQTSCSVLLSERDIGDEGPPLATLAGDRSRGQRCCHSLRALQCKSNTQQRGRAACIGVASTRMSRAAPPCSARSILRSWSMFVDLLEGVVAGARHASHLPLALSQGKKEEAEK</sequence>
<dbReference type="EMBL" id="BNCQ01000076">
    <property type="protein sequence ID" value="GIM16285.1"/>
    <property type="molecule type" value="Genomic_DNA"/>
</dbReference>
<dbReference type="Proteomes" id="UP000722791">
    <property type="component" value="Unassembled WGS sequence"/>
</dbReference>
<name>A0A8J4GYY9_9CHLO</name>
<protein>
    <submittedName>
        <fullName evidence="2">Uncharacterized protein</fullName>
    </submittedName>
</protein>
<comment type="caution">
    <text evidence="2">The sequence shown here is derived from an EMBL/GenBank/DDBJ whole genome shotgun (WGS) entry which is preliminary data.</text>
</comment>